<reference evidence="1 2" key="1">
    <citation type="submission" date="2019-09" db="EMBL/GenBank/DDBJ databases">
        <title>Segnochrobactrum spirostomi gen. nov., sp. nov., isolated from the ciliate Spirostomum cf. yagiui and description of a novel family, Segnochrobactraceae fam. nov. within the order Rhizobiales of the class Alphaproteobacteria.</title>
        <authorList>
            <person name="Akter S."/>
            <person name="Shazib S.U.A."/>
            <person name="Shin M.K."/>
        </authorList>
    </citation>
    <scope>NUCLEOTIDE SEQUENCE [LARGE SCALE GENOMIC DNA]</scope>
    <source>
        <strain evidence="1 2">Sp-1</strain>
    </source>
</reference>
<gene>
    <name evidence="1" type="ORF">F0357_14495</name>
</gene>
<dbReference type="Proteomes" id="UP000332515">
    <property type="component" value="Unassembled WGS sequence"/>
</dbReference>
<accession>A0A6A7Y4Z7</accession>
<organism evidence="1 2">
    <name type="scientific">Segnochrobactrum spirostomi</name>
    <dbReference type="NCBI Taxonomy" id="2608987"/>
    <lineage>
        <taxon>Bacteria</taxon>
        <taxon>Pseudomonadati</taxon>
        <taxon>Pseudomonadota</taxon>
        <taxon>Alphaproteobacteria</taxon>
        <taxon>Hyphomicrobiales</taxon>
        <taxon>Segnochrobactraceae</taxon>
        <taxon>Segnochrobactrum</taxon>
    </lineage>
</organism>
<name>A0A6A7Y4Z7_9HYPH</name>
<dbReference type="RefSeq" id="WP_153483203.1">
    <property type="nucleotide sequence ID" value="NZ_VWNA01000001.1"/>
</dbReference>
<evidence type="ECO:0000313" key="2">
    <source>
        <dbReference type="Proteomes" id="UP000332515"/>
    </source>
</evidence>
<comment type="caution">
    <text evidence="1">The sequence shown here is derived from an EMBL/GenBank/DDBJ whole genome shotgun (WGS) entry which is preliminary data.</text>
</comment>
<evidence type="ECO:0000313" key="1">
    <source>
        <dbReference type="EMBL" id="MQT13826.1"/>
    </source>
</evidence>
<keyword evidence="2" id="KW-1185">Reference proteome</keyword>
<proteinExistence type="predicted"/>
<protein>
    <submittedName>
        <fullName evidence="1">Uncharacterized protein</fullName>
    </submittedName>
</protein>
<dbReference type="EMBL" id="VWNA01000001">
    <property type="protein sequence ID" value="MQT13826.1"/>
    <property type="molecule type" value="Genomic_DNA"/>
</dbReference>
<dbReference type="AlphaFoldDB" id="A0A6A7Y4Z7"/>
<sequence length="73" mass="8131">MAHIATPALFGSATTARRGYFARVVDRMMEGRDREARRFAYGHALTMDDSLIPAYGYGRRQADTRAAARLPVV</sequence>